<evidence type="ECO:0000313" key="1">
    <source>
        <dbReference type="EMBL" id="KAG5759640.1"/>
    </source>
</evidence>
<keyword evidence="2" id="KW-1185">Reference proteome</keyword>
<dbReference type="OrthoDB" id="4777753at2759"/>
<evidence type="ECO:0000313" key="2">
    <source>
        <dbReference type="Proteomes" id="UP000750502"/>
    </source>
</evidence>
<sequence>MSNRNNDMAQFLGYDQHQDAPPAERLQSVQCVGCGSLKHRLDVCLKAGDDGLMSGRRVTLVRWQQRIEVEAYWPSRADMWEG</sequence>
<proteinExistence type="predicted"/>
<dbReference type="Proteomes" id="UP000750502">
    <property type="component" value="Unassembled WGS sequence"/>
</dbReference>
<dbReference type="AlphaFoldDB" id="A0A9P7L0M9"/>
<accession>A0A9P7L0M9</accession>
<reference evidence="1" key="1">
    <citation type="journal article" date="2020" name="bioRxiv">
        <title>Historical genomics reveals the evolutionary mechanisms behind multiple outbreaks of the host-specific coffee wilt pathogen Fusarium xylarioides.</title>
        <authorList>
            <person name="Peck D."/>
            <person name="Nowell R.W."/>
            <person name="Flood J."/>
            <person name="Ryan M.J."/>
            <person name="Barraclough T.G."/>
        </authorList>
    </citation>
    <scope>NUCLEOTIDE SEQUENCE</scope>
    <source>
        <strain evidence="1">IMI 127659i</strain>
    </source>
</reference>
<reference evidence="1" key="2">
    <citation type="submission" date="2020-10" db="EMBL/GenBank/DDBJ databases">
        <authorList>
            <person name="Peck L.D."/>
            <person name="Nowell R.W."/>
            <person name="Flood J."/>
            <person name="Ryan M.J."/>
            <person name="Barraclough T.G."/>
        </authorList>
    </citation>
    <scope>NUCLEOTIDE SEQUENCE</scope>
    <source>
        <strain evidence="1">IMI 127659i</strain>
    </source>
</reference>
<protein>
    <submittedName>
        <fullName evidence="1">Uncharacterized protein</fullName>
    </submittedName>
</protein>
<comment type="caution">
    <text evidence="1">The sequence shown here is derived from an EMBL/GenBank/DDBJ whole genome shotgun (WGS) entry which is preliminary data.</text>
</comment>
<name>A0A9P7L0M9_9HYPO</name>
<organism evidence="1 2">
    <name type="scientific">Fusarium xylarioides</name>
    <dbReference type="NCBI Taxonomy" id="221167"/>
    <lineage>
        <taxon>Eukaryota</taxon>
        <taxon>Fungi</taxon>
        <taxon>Dikarya</taxon>
        <taxon>Ascomycota</taxon>
        <taxon>Pezizomycotina</taxon>
        <taxon>Sordariomycetes</taxon>
        <taxon>Hypocreomycetidae</taxon>
        <taxon>Hypocreales</taxon>
        <taxon>Nectriaceae</taxon>
        <taxon>Fusarium</taxon>
        <taxon>Fusarium fujikuroi species complex</taxon>
    </lineage>
</organism>
<dbReference type="EMBL" id="JADFTT010000634">
    <property type="protein sequence ID" value="KAG5759640.1"/>
    <property type="molecule type" value="Genomic_DNA"/>
</dbReference>
<gene>
    <name evidence="1" type="ORF">H9Q72_012229</name>
</gene>